<proteinExistence type="predicted"/>
<dbReference type="GeneID" id="41971215"/>
<name>A0A507BCT1_9PEZI</name>
<accession>A0A507BCT1</accession>
<dbReference type="OrthoDB" id="4972037at2759"/>
<feature type="signal peptide" evidence="1">
    <location>
        <begin position="1"/>
        <end position="19"/>
    </location>
</feature>
<dbReference type="RefSeq" id="XP_030998185.1">
    <property type="nucleotide sequence ID" value="XM_031138104.1"/>
</dbReference>
<dbReference type="InParanoid" id="A0A507BCT1"/>
<dbReference type="Proteomes" id="UP000319257">
    <property type="component" value="Unassembled WGS sequence"/>
</dbReference>
<dbReference type="AlphaFoldDB" id="A0A507BCT1"/>
<gene>
    <name evidence="2" type="ORF">E0L32_003768</name>
</gene>
<evidence type="ECO:0000256" key="1">
    <source>
        <dbReference type="SAM" id="SignalP"/>
    </source>
</evidence>
<dbReference type="EMBL" id="SKBQ01000017">
    <property type="protein sequence ID" value="TPX16474.1"/>
    <property type="molecule type" value="Genomic_DNA"/>
</dbReference>
<evidence type="ECO:0000313" key="2">
    <source>
        <dbReference type="EMBL" id="TPX16474.1"/>
    </source>
</evidence>
<sequence>MLWHTYTLALLAAPLAALAATSERWSVGYYKDTYCEKRGGYLGRWSKTGCINLDNYTYDIKALQFEFDMGRCGYSIMVFEDLDCKTKSGSGTRQVRSGECASVYDTVGKDDAKWLSYYILANPCG</sequence>
<feature type="chain" id="PRO_5021414233" evidence="1">
    <location>
        <begin position="20"/>
        <end position="125"/>
    </location>
</feature>
<keyword evidence="3" id="KW-1185">Reference proteome</keyword>
<reference evidence="2 3" key="1">
    <citation type="submission" date="2019-06" db="EMBL/GenBank/DDBJ databases">
        <title>Draft genome sequence of the filamentous fungus Phialemoniopsis curvata isolated from diesel fuel.</title>
        <authorList>
            <person name="Varaljay V.A."/>
            <person name="Lyon W.J."/>
            <person name="Crouch A.L."/>
            <person name="Drake C.E."/>
            <person name="Hollomon J.M."/>
            <person name="Nadeau L.J."/>
            <person name="Nunn H.S."/>
            <person name="Stevenson B.S."/>
            <person name="Bojanowski C.L."/>
            <person name="Crookes-Goodson W.J."/>
        </authorList>
    </citation>
    <scope>NUCLEOTIDE SEQUENCE [LARGE SCALE GENOMIC DNA]</scope>
    <source>
        <strain evidence="2 3">D216</strain>
    </source>
</reference>
<organism evidence="2 3">
    <name type="scientific">Thyridium curvatum</name>
    <dbReference type="NCBI Taxonomy" id="1093900"/>
    <lineage>
        <taxon>Eukaryota</taxon>
        <taxon>Fungi</taxon>
        <taxon>Dikarya</taxon>
        <taxon>Ascomycota</taxon>
        <taxon>Pezizomycotina</taxon>
        <taxon>Sordariomycetes</taxon>
        <taxon>Sordariomycetidae</taxon>
        <taxon>Thyridiales</taxon>
        <taxon>Thyridiaceae</taxon>
        <taxon>Thyridium</taxon>
    </lineage>
</organism>
<protein>
    <submittedName>
        <fullName evidence="2">Uncharacterized protein</fullName>
    </submittedName>
</protein>
<keyword evidence="1" id="KW-0732">Signal</keyword>
<comment type="caution">
    <text evidence="2">The sequence shown here is derived from an EMBL/GenBank/DDBJ whole genome shotgun (WGS) entry which is preliminary data.</text>
</comment>
<evidence type="ECO:0000313" key="3">
    <source>
        <dbReference type="Proteomes" id="UP000319257"/>
    </source>
</evidence>